<gene>
    <name evidence="2" type="ORF">CDL15_Pgr011132</name>
    <name evidence="3" type="ORF">CRG98_046010</name>
</gene>
<dbReference type="Proteomes" id="UP000233551">
    <property type="component" value="Unassembled WGS sequence"/>
</dbReference>
<dbReference type="STRING" id="22663.A0A218XNF5"/>
<accession>A0A218XNF5</accession>
<reference evidence="3 5" key="3">
    <citation type="submission" date="2017-11" db="EMBL/GenBank/DDBJ databases">
        <title>De-novo sequencing of pomegranate (Punica granatum L.) genome.</title>
        <authorList>
            <person name="Akparov Z."/>
            <person name="Amiraslanov A."/>
            <person name="Hajiyeva S."/>
            <person name="Abbasov M."/>
            <person name="Kaur K."/>
            <person name="Hamwieh A."/>
            <person name="Solovyev V."/>
            <person name="Salamov A."/>
            <person name="Braich B."/>
            <person name="Kosarev P."/>
            <person name="Mahmoud A."/>
            <person name="Hajiyev E."/>
            <person name="Babayeva S."/>
            <person name="Izzatullayeva V."/>
            <person name="Mammadov A."/>
            <person name="Mammadov A."/>
            <person name="Sharifova S."/>
            <person name="Ojaghi J."/>
            <person name="Eynullazada K."/>
            <person name="Bayramov B."/>
            <person name="Abdulazimova A."/>
            <person name="Shahmuradov I."/>
        </authorList>
    </citation>
    <scope>NUCLEOTIDE SEQUENCE [LARGE SCALE GENOMIC DNA]</scope>
    <source>
        <strain evidence="3">AG2017</strain>
        <strain evidence="5">cv. AG2017</strain>
        <tissue evidence="3">Leaf</tissue>
    </source>
</reference>
<dbReference type="EMBL" id="MTKT01001090">
    <property type="protein sequence ID" value="OWM86308.1"/>
    <property type="molecule type" value="Genomic_DNA"/>
</dbReference>
<dbReference type="EMBL" id="PGOL01006541">
    <property type="protein sequence ID" value="PKI33599.1"/>
    <property type="molecule type" value="Genomic_DNA"/>
</dbReference>
<evidence type="ECO:0000313" key="5">
    <source>
        <dbReference type="Proteomes" id="UP000233551"/>
    </source>
</evidence>
<feature type="region of interest" description="Disordered" evidence="1">
    <location>
        <begin position="119"/>
        <end position="139"/>
    </location>
</feature>
<comment type="caution">
    <text evidence="2">The sequence shown here is derived from an EMBL/GenBank/DDBJ whole genome shotgun (WGS) entry which is preliminary data.</text>
</comment>
<dbReference type="AlphaFoldDB" id="A0A218XNF5"/>
<keyword evidence="5" id="KW-1185">Reference proteome</keyword>
<evidence type="ECO:0000313" key="3">
    <source>
        <dbReference type="EMBL" id="PKI33599.1"/>
    </source>
</evidence>
<reference evidence="4" key="1">
    <citation type="journal article" date="2017" name="Plant J.">
        <title>The pomegranate (Punica granatum L.) genome and the genomics of punicalagin biosynthesis.</title>
        <authorList>
            <person name="Qin G."/>
            <person name="Xu C."/>
            <person name="Ming R."/>
            <person name="Tang H."/>
            <person name="Guyot R."/>
            <person name="Kramer E.M."/>
            <person name="Hu Y."/>
            <person name="Yi X."/>
            <person name="Qi Y."/>
            <person name="Xu X."/>
            <person name="Gao Z."/>
            <person name="Pan H."/>
            <person name="Jian J."/>
            <person name="Tian Y."/>
            <person name="Yue Z."/>
            <person name="Xu Y."/>
        </authorList>
    </citation>
    <scope>NUCLEOTIDE SEQUENCE [LARGE SCALE GENOMIC DNA]</scope>
    <source>
        <strain evidence="4">cv. Dabenzi</strain>
    </source>
</reference>
<dbReference type="Proteomes" id="UP000197138">
    <property type="component" value="Unassembled WGS sequence"/>
</dbReference>
<dbReference type="PANTHER" id="PTHR36757:SF1">
    <property type="entry name" value="GENOME ASSEMBLY, CHROMOSOME: A04"/>
    <property type="match status" value="1"/>
</dbReference>
<name>A0A218XNF5_PUNGR</name>
<feature type="region of interest" description="Disordered" evidence="1">
    <location>
        <begin position="166"/>
        <end position="199"/>
    </location>
</feature>
<proteinExistence type="predicted"/>
<dbReference type="GeneID" id="116209976"/>
<reference evidence="2" key="2">
    <citation type="submission" date="2017-06" db="EMBL/GenBank/DDBJ databases">
        <title>The pomegranate genome and the genomics of punicalagin biosynthesis.</title>
        <authorList>
            <person name="Xu C."/>
        </authorList>
    </citation>
    <scope>NUCLEOTIDE SEQUENCE [LARGE SCALE GENOMIC DNA]</scope>
    <source>
        <tissue evidence="2">Fresh leaf</tissue>
    </source>
</reference>
<feature type="compositionally biased region" description="Polar residues" evidence="1">
    <location>
        <begin position="166"/>
        <end position="175"/>
    </location>
</feature>
<protein>
    <submittedName>
        <fullName evidence="2">Uncharacterized protein</fullName>
    </submittedName>
</protein>
<dbReference type="OrthoDB" id="1923860at2759"/>
<organism evidence="2 4">
    <name type="scientific">Punica granatum</name>
    <name type="common">Pomegranate</name>
    <dbReference type="NCBI Taxonomy" id="22663"/>
    <lineage>
        <taxon>Eukaryota</taxon>
        <taxon>Viridiplantae</taxon>
        <taxon>Streptophyta</taxon>
        <taxon>Embryophyta</taxon>
        <taxon>Tracheophyta</taxon>
        <taxon>Spermatophyta</taxon>
        <taxon>Magnoliopsida</taxon>
        <taxon>eudicotyledons</taxon>
        <taxon>Gunneridae</taxon>
        <taxon>Pentapetalae</taxon>
        <taxon>rosids</taxon>
        <taxon>malvids</taxon>
        <taxon>Myrtales</taxon>
        <taxon>Lythraceae</taxon>
        <taxon>Punica</taxon>
    </lineage>
</organism>
<evidence type="ECO:0000313" key="4">
    <source>
        <dbReference type="Proteomes" id="UP000197138"/>
    </source>
</evidence>
<evidence type="ECO:0000256" key="1">
    <source>
        <dbReference type="SAM" id="MobiDB-lite"/>
    </source>
</evidence>
<dbReference type="PANTHER" id="PTHR36757">
    <property type="entry name" value="BNAANNG22500D PROTEIN"/>
    <property type="match status" value="1"/>
</dbReference>
<feature type="compositionally biased region" description="Polar residues" evidence="1">
    <location>
        <begin position="187"/>
        <end position="196"/>
    </location>
</feature>
<sequence>MAVDVCSEISSPGISPRISFSHDLKDCDRVPVEESHRRSDGCLLESSSNFDFCIGAAFIQELSSAEELFSNGKILPVEIKKPKLGDLPQTRSEPVPVVPSRHRVTANVSSEKKRLKEFLSSNSDTEEIENPPQQPRSFWQFKRSNSLNCEINRSRGLMRSLHFLSRSNSTGSAPNPKQHPNPKYNPRQGQSFQRQPSVYGRKSSFGMPYSYNAWQQQKTNPANRKSYGSGVRISPVLNFQPHISIGTVNLFGFGSLFCNGKVKKKKK</sequence>
<evidence type="ECO:0000313" key="2">
    <source>
        <dbReference type="EMBL" id="OWM86308.1"/>
    </source>
</evidence>